<comment type="caution">
    <text evidence="1">The sequence shown here is derived from an EMBL/GenBank/DDBJ whole genome shotgun (WGS) entry which is preliminary data.</text>
</comment>
<dbReference type="EMBL" id="JBHLVZ010000002">
    <property type="protein sequence ID" value="MFC0385085.1"/>
    <property type="molecule type" value="Genomic_DNA"/>
</dbReference>
<accession>A0ABV6IN91</accession>
<reference evidence="1 2" key="1">
    <citation type="submission" date="2024-09" db="EMBL/GenBank/DDBJ databases">
        <authorList>
            <person name="Sun Q."/>
            <person name="Mori K."/>
        </authorList>
    </citation>
    <scope>NUCLEOTIDE SEQUENCE [LARGE SCALE GENOMIC DNA]</scope>
    <source>
        <strain evidence="1 2">CCM 7468</strain>
    </source>
</reference>
<dbReference type="RefSeq" id="WP_377049206.1">
    <property type="nucleotide sequence ID" value="NZ_JBHLVZ010000002.1"/>
</dbReference>
<name>A0ABV6IN91_9PROT</name>
<keyword evidence="2" id="KW-1185">Reference proteome</keyword>
<dbReference type="Proteomes" id="UP001589789">
    <property type="component" value="Unassembled WGS sequence"/>
</dbReference>
<organism evidence="1 2">
    <name type="scientific">Muricoccus vinaceus</name>
    <dbReference type="NCBI Taxonomy" id="424704"/>
    <lineage>
        <taxon>Bacteria</taxon>
        <taxon>Pseudomonadati</taxon>
        <taxon>Pseudomonadota</taxon>
        <taxon>Alphaproteobacteria</taxon>
        <taxon>Acetobacterales</taxon>
        <taxon>Roseomonadaceae</taxon>
        <taxon>Muricoccus</taxon>
    </lineage>
</organism>
<gene>
    <name evidence="1" type="ORF">ACFFIC_05900</name>
</gene>
<evidence type="ECO:0000313" key="2">
    <source>
        <dbReference type="Proteomes" id="UP001589789"/>
    </source>
</evidence>
<evidence type="ECO:0000313" key="1">
    <source>
        <dbReference type="EMBL" id="MFC0385085.1"/>
    </source>
</evidence>
<sequence>MKSGDPGSEEVRIVVERGGFGPHKWRWRLARECGLSVGVGTGFKSAEDAYQAARERVLDLRSANDAPGTAGFARR</sequence>
<protein>
    <recommendedName>
        <fullName evidence="3">DUF1508 domain-containing protein</fullName>
    </recommendedName>
</protein>
<evidence type="ECO:0008006" key="3">
    <source>
        <dbReference type="Google" id="ProtNLM"/>
    </source>
</evidence>
<proteinExistence type="predicted"/>